<dbReference type="RefSeq" id="WP_096444886.1">
    <property type="nucleotide sequence ID" value="NZ_JBHSOG010000102.1"/>
</dbReference>
<feature type="transmembrane region" description="Helical" evidence="6">
    <location>
        <begin position="693"/>
        <end position="716"/>
    </location>
</feature>
<dbReference type="InterPro" id="IPR000731">
    <property type="entry name" value="SSD"/>
</dbReference>
<feature type="transmembrane region" description="Helical" evidence="6">
    <location>
        <begin position="343"/>
        <end position="364"/>
    </location>
</feature>
<evidence type="ECO:0000259" key="7">
    <source>
        <dbReference type="PROSITE" id="PS50156"/>
    </source>
</evidence>
<protein>
    <submittedName>
        <fullName evidence="8">RND family transporter</fullName>
    </submittedName>
</protein>
<feature type="transmembrane region" description="Helical" evidence="6">
    <location>
        <begin position="728"/>
        <end position="753"/>
    </location>
</feature>
<evidence type="ECO:0000313" key="9">
    <source>
        <dbReference type="Proteomes" id="UP001595974"/>
    </source>
</evidence>
<feature type="transmembrane region" description="Helical" evidence="6">
    <location>
        <begin position="36"/>
        <end position="54"/>
    </location>
</feature>
<gene>
    <name evidence="8" type="ORF">ACFPTN_21355</name>
</gene>
<evidence type="ECO:0000256" key="2">
    <source>
        <dbReference type="ARBA" id="ARBA00022475"/>
    </source>
</evidence>
<evidence type="ECO:0000256" key="1">
    <source>
        <dbReference type="ARBA" id="ARBA00004651"/>
    </source>
</evidence>
<name>A0ABW1AXF1_9RHOO</name>
<feature type="transmembrane region" description="Helical" evidence="6">
    <location>
        <begin position="271"/>
        <end position="292"/>
    </location>
</feature>
<sequence length="823" mass="88228">MTPDHALAEHPVIRELRHFDASSGSLPERLLFNNRIVVVLFCLLLTVLLGFQATRLQLGASFDKMIPGNHPYIANYLAHKADLTGLGNVVRIAVENTGGTIFDAAYLETLRKLNDEIFLLPGVERPYMKSLWTPSTRWLGVTEEGLEGGPVIDDGYDGSDGAMQRLRANVERSGEIGTLVAADFRSSMIVAPLMEKDGATAARLDYHALSLQLDELRARYERDGIRIHITGFAKIVGDLISGLQQVLFFFALAVLICAAVLYGYTRCLRSTLLVVTCSLVAVIWLLGALPTIGYELDPYSILVPFLVFAIGISHGAQKMNGIMQDIGRGTHRLVAARYTFRRLILAGLTALLADGVGFAVLMVIDIPVIQDLAVTASIGMAALIFTNLVLLPILLSLTGVSAAAARRSLAAESSDEAAGQGGKHPLWAFLDHFTGRRWAFAAVAAAVVAGGAGFAASLGLKIGDLDPGAAELRQDSRYNRDNAFMTSSYAASSDIFVVMVKTAPGECSAYSTLMKVDALEWALQQLPGVESTNSLAAVARRTAAGMNEGSLAWYEIPRSQAMINAIVMRAPREVFNQTCDLLTVYAYLKDHKADTLQAVVGAVEDFARQEDTADVKFLQAAGTAGIEAATNIVVRKANGQMLLLVYAAVIALAFVTFRSWRAVVCAVLPLMLTSVLCEALMVMLGIGVKVATLPVIALGVGIGVDYALYMLTVTLARLREGMSLSQAYYRALLFTGKVVVLTGVTLGLAVATWSGSPIKFQADMGILLAFMFVLNMVGALVLLPALACFLLPAAPRGGRAPAARGAGELRSLPANRERRASWL</sequence>
<feature type="domain" description="SSD" evidence="7">
    <location>
        <begin position="280"/>
        <end position="397"/>
    </location>
</feature>
<keyword evidence="9" id="KW-1185">Reference proteome</keyword>
<dbReference type="SUPFAM" id="SSF82866">
    <property type="entry name" value="Multidrug efflux transporter AcrB transmembrane domain"/>
    <property type="match status" value="2"/>
</dbReference>
<dbReference type="PANTHER" id="PTHR33406">
    <property type="entry name" value="MEMBRANE PROTEIN MJ1562-RELATED"/>
    <property type="match status" value="1"/>
</dbReference>
<feature type="transmembrane region" description="Helical" evidence="6">
    <location>
        <begin position="639"/>
        <end position="657"/>
    </location>
</feature>
<feature type="transmembrane region" description="Helical" evidence="6">
    <location>
        <begin position="765"/>
        <end position="791"/>
    </location>
</feature>
<keyword evidence="4 6" id="KW-1133">Transmembrane helix</keyword>
<proteinExistence type="predicted"/>
<evidence type="ECO:0000313" key="8">
    <source>
        <dbReference type="EMBL" id="MFC5771936.1"/>
    </source>
</evidence>
<comment type="subcellular location">
    <subcellularLocation>
        <location evidence="1">Cell membrane</location>
        <topology evidence="1">Multi-pass membrane protein</topology>
    </subcellularLocation>
</comment>
<dbReference type="EMBL" id="JBHSOG010000102">
    <property type="protein sequence ID" value="MFC5771936.1"/>
    <property type="molecule type" value="Genomic_DNA"/>
</dbReference>
<dbReference type="PROSITE" id="PS50156">
    <property type="entry name" value="SSD"/>
    <property type="match status" value="1"/>
</dbReference>
<feature type="transmembrane region" description="Helical" evidence="6">
    <location>
        <begin position="376"/>
        <end position="397"/>
    </location>
</feature>
<evidence type="ECO:0000256" key="3">
    <source>
        <dbReference type="ARBA" id="ARBA00022692"/>
    </source>
</evidence>
<accession>A0ABW1AXF1</accession>
<dbReference type="Proteomes" id="UP001595974">
    <property type="component" value="Unassembled WGS sequence"/>
</dbReference>
<evidence type="ECO:0000256" key="5">
    <source>
        <dbReference type="ARBA" id="ARBA00023136"/>
    </source>
</evidence>
<dbReference type="Gene3D" id="1.20.1640.10">
    <property type="entry name" value="Multidrug efflux transporter AcrB transmembrane domain"/>
    <property type="match status" value="2"/>
</dbReference>
<organism evidence="8 9">
    <name type="scientific">Thauera sinica</name>
    <dbReference type="NCBI Taxonomy" id="2665146"/>
    <lineage>
        <taxon>Bacteria</taxon>
        <taxon>Pseudomonadati</taxon>
        <taxon>Pseudomonadota</taxon>
        <taxon>Betaproteobacteria</taxon>
        <taxon>Rhodocyclales</taxon>
        <taxon>Zoogloeaceae</taxon>
        <taxon>Thauera</taxon>
    </lineage>
</organism>
<keyword evidence="5 6" id="KW-0472">Membrane</keyword>
<comment type="caution">
    <text evidence="8">The sequence shown here is derived from an EMBL/GenBank/DDBJ whole genome shotgun (WGS) entry which is preliminary data.</text>
</comment>
<keyword evidence="3 6" id="KW-0812">Transmembrane</keyword>
<evidence type="ECO:0000256" key="6">
    <source>
        <dbReference type="SAM" id="Phobius"/>
    </source>
</evidence>
<keyword evidence="2" id="KW-1003">Cell membrane</keyword>
<feature type="transmembrane region" description="Helical" evidence="6">
    <location>
        <begin position="246"/>
        <end position="264"/>
    </location>
</feature>
<dbReference type="PANTHER" id="PTHR33406:SF10">
    <property type="entry name" value="SSD DOMAIN-CONTAINING PROTEIN"/>
    <property type="match status" value="1"/>
</dbReference>
<dbReference type="InterPro" id="IPR050545">
    <property type="entry name" value="Mycobact_MmpL"/>
</dbReference>
<evidence type="ECO:0000256" key="4">
    <source>
        <dbReference type="ARBA" id="ARBA00022989"/>
    </source>
</evidence>
<dbReference type="Pfam" id="PF03176">
    <property type="entry name" value="MMPL"/>
    <property type="match status" value="1"/>
</dbReference>
<reference evidence="9" key="1">
    <citation type="journal article" date="2019" name="Int. J. Syst. Evol. Microbiol.">
        <title>The Global Catalogue of Microorganisms (GCM) 10K type strain sequencing project: providing services to taxonomists for standard genome sequencing and annotation.</title>
        <authorList>
            <consortium name="The Broad Institute Genomics Platform"/>
            <consortium name="The Broad Institute Genome Sequencing Center for Infectious Disease"/>
            <person name="Wu L."/>
            <person name="Ma J."/>
        </authorList>
    </citation>
    <scope>NUCLEOTIDE SEQUENCE [LARGE SCALE GENOMIC DNA]</scope>
    <source>
        <strain evidence="9">SHR3</strain>
    </source>
</reference>
<feature type="transmembrane region" description="Helical" evidence="6">
    <location>
        <begin position="438"/>
        <end position="460"/>
    </location>
</feature>
<dbReference type="InterPro" id="IPR004869">
    <property type="entry name" value="MMPL_dom"/>
</dbReference>
<feature type="transmembrane region" description="Helical" evidence="6">
    <location>
        <begin position="298"/>
        <end position="316"/>
    </location>
</feature>
<feature type="transmembrane region" description="Helical" evidence="6">
    <location>
        <begin position="664"/>
        <end position="687"/>
    </location>
</feature>